<evidence type="ECO:0000256" key="6">
    <source>
        <dbReference type="SAM" id="MobiDB-lite"/>
    </source>
</evidence>
<evidence type="ECO:0000256" key="1">
    <source>
        <dbReference type="ARBA" id="ARBA00004141"/>
    </source>
</evidence>
<keyword evidence="8" id="KW-1185">Reference proteome</keyword>
<keyword evidence="3 7" id="KW-0812">Transmembrane</keyword>
<dbReference type="GeneID" id="103110476"/>
<name>A0A1S3W7Y4_ERIEU</name>
<evidence type="ECO:0000313" key="9">
    <source>
        <dbReference type="RefSeq" id="XP_016042094.2"/>
    </source>
</evidence>
<dbReference type="Pfam" id="PF04103">
    <property type="entry name" value="CD20"/>
    <property type="match status" value="1"/>
</dbReference>
<feature type="transmembrane region" description="Helical" evidence="7">
    <location>
        <begin position="159"/>
        <end position="178"/>
    </location>
</feature>
<keyword evidence="4 7" id="KW-1133">Transmembrane helix</keyword>
<dbReference type="GO" id="GO:0007166">
    <property type="term" value="P:cell surface receptor signaling pathway"/>
    <property type="evidence" value="ECO:0007669"/>
    <property type="project" value="TreeGrafter"/>
</dbReference>
<organism evidence="8 9">
    <name type="scientific">Erinaceus europaeus</name>
    <name type="common">Western European hedgehog</name>
    <dbReference type="NCBI Taxonomy" id="9365"/>
    <lineage>
        <taxon>Eukaryota</taxon>
        <taxon>Metazoa</taxon>
        <taxon>Chordata</taxon>
        <taxon>Craniata</taxon>
        <taxon>Vertebrata</taxon>
        <taxon>Euteleostomi</taxon>
        <taxon>Mammalia</taxon>
        <taxon>Eutheria</taxon>
        <taxon>Laurasiatheria</taxon>
        <taxon>Eulipotyphla</taxon>
        <taxon>Erinaceidae</taxon>
        <taxon>Erinaceinae</taxon>
        <taxon>Erinaceus</taxon>
    </lineage>
</organism>
<dbReference type="InterPro" id="IPR030417">
    <property type="entry name" value="MS4A"/>
</dbReference>
<comment type="subcellular location">
    <subcellularLocation>
        <location evidence="1">Membrane</location>
        <topology evidence="1">Multi-pass membrane protein</topology>
    </subcellularLocation>
</comment>
<dbReference type="InterPro" id="IPR007237">
    <property type="entry name" value="CD20-like"/>
</dbReference>
<evidence type="ECO:0000256" key="5">
    <source>
        <dbReference type="ARBA" id="ARBA00023136"/>
    </source>
</evidence>
<evidence type="ECO:0000256" key="7">
    <source>
        <dbReference type="SAM" id="Phobius"/>
    </source>
</evidence>
<reference evidence="9" key="1">
    <citation type="submission" date="2025-08" db="UniProtKB">
        <authorList>
            <consortium name="RefSeq"/>
        </authorList>
    </citation>
    <scope>IDENTIFICATION</scope>
</reference>
<evidence type="ECO:0000256" key="4">
    <source>
        <dbReference type="ARBA" id="ARBA00022989"/>
    </source>
</evidence>
<dbReference type="PANTHER" id="PTHR23320:SF72">
    <property type="entry name" value="MEMBRANE-SPANNING 4-DOMAINS SUBFAMILY A MEMBER 12"/>
    <property type="match status" value="1"/>
</dbReference>
<dbReference type="OrthoDB" id="8951938at2759"/>
<feature type="transmembrane region" description="Helical" evidence="7">
    <location>
        <begin position="128"/>
        <end position="147"/>
    </location>
</feature>
<feature type="region of interest" description="Disordered" evidence="6">
    <location>
        <begin position="1"/>
        <end position="29"/>
    </location>
</feature>
<dbReference type="AlphaFoldDB" id="A0A1S3W7Y4"/>
<dbReference type="PANTHER" id="PTHR23320">
    <property type="entry name" value="MEMBRANE-SPANNING 4-DOMAINS SUBFAMILY A MS4A -RELATED"/>
    <property type="match status" value="1"/>
</dbReference>
<protein>
    <submittedName>
        <fullName evidence="9">Membrane-spanning 4-domains subfamily A member 12-like</fullName>
    </submittedName>
</protein>
<feature type="compositionally biased region" description="Polar residues" evidence="6">
    <location>
        <begin position="10"/>
        <end position="28"/>
    </location>
</feature>
<accession>A0A1S3W7Y4</accession>
<dbReference type="GO" id="GO:0005886">
    <property type="term" value="C:plasma membrane"/>
    <property type="evidence" value="ECO:0007669"/>
    <property type="project" value="TreeGrafter"/>
</dbReference>
<keyword evidence="5 7" id="KW-0472">Membrane</keyword>
<evidence type="ECO:0000313" key="8">
    <source>
        <dbReference type="Proteomes" id="UP001652624"/>
    </source>
</evidence>
<gene>
    <name evidence="9" type="primary">LOC103110476</name>
</gene>
<feature type="transmembrane region" description="Helical" evidence="7">
    <location>
        <begin position="198"/>
        <end position="221"/>
    </location>
</feature>
<dbReference type="InParanoid" id="A0A1S3W7Y4"/>
<comment type="similarity">
    <text evidence="2">Belongs to the MS4A family.</text>
</comment>
<dbReference type="Proteomes" id="UP001652624">
    <property type="component" value="Chromosome 17"/>
</dbReference>
<evidence type="ECO:0000256" key="2">
    <source>
        <dbReference type="ARBA" id="ARBA00009565"/>
    </source>
</evidence>
<dbReference type="RefSeq" id="XP_016042094.2">
    <property type="nucleotide sequence ID" value="XM_016186608.2"/>
</dbReference>
<evidence type="ECO:0000256" key="3">
    <source>
        <dbReference type="ARBA" id="ARBA00022692"/>
    </source>
</evidence>
<feature type="transmembrane region" description="Helical" evidence="7">
    <location>
        <begin position="88"/>
        <end position="108"/>
    </location>
</feature>
<sequence length="241" mass="25799">MMSTEPEISPNLQETMPKPSETSTSTAWGFQPPPSYTSLGYQAQSGLPPPIISPGIFASNQLDQGNIQILNSNPAMPATKFTEEAKSLGAIQIIIGLMHMSFGVVLGLVCFTYRDVFGFTSIAFLSGYPFWGGLFFIITGALTICASKDLSSCLVKSSLGMNIFSAILSFTGVILLLVDESINGYFSQDYWAVLSGKGISAVLIIFSLLDFCVAFTTAYLANQAAANIQRVSRASPLSNNL</sequence>
<proteinExistence type="inferred from homology"/>
<dbReference type="eggNOG" id="ENOG502S2RH">
    <property type="taxonomic scope" value="Eukaryota"/>
</dbReference>